<dbReference type="RefSeq" id="WP_305991908.1">
    <property type="nucleotide sequence ID" value="NZ_JAVAMP010000003.1"/>
</dbReference>
<keyword evidence="2" id="KW-1185">Reference proteome</keyword>
<evidence type="ECO:0000313" key="2">
    <source>
        <dbReference type="Proteomes" id="UP001231941"/>
    </source>
</evidence>
<protein>
    <recommendedName>
        <fullName evidence="3">PqqD family protein</fullName>
    </recommendedName>
</protein>
<evidence type="ECO:0000313" key="1">
    <source>
        <dbReference type="EMBL" id="MDP5274605.1"/>
    </source>
</evidence>
<evidence type="ECO:0008006" key="3">
    <source>
        <dbReference type="Google" id="ProtNLM"/>
    </source>
</evidence>
<dbReference type="EMBL" id="JAVAMP010000003">
    <property type="protein sequence ID" value="MDP5274605.1"/>
    <property type="molecule type" value="Genomic_DNA"/>
</dbReference>
<sequence length="92" mass="10662">MSEILYGLNNEEVYAENTQQGIFILTPQGETIILNDTVSNVIWKSMMKEPQSLLDLENKILQSFNITDRNMVKQDLLNFIKSLVQHNIILEH</sequence>
<organism evidence="1 2">
    <name type="scientific">Chengkuizengella axinellae</name>
    <dbReference type="NCBI Taxonomy" id="3064388"/>
    <lineage>
        <taxon>Bacteria</taxon>
        <taxon>Bacillati</taxon>
        <taxon>Bacillota</taxon>
        <taxon>Bacilli</taxon>
        <taxon>Bacillales</taxon>
        <taxon>Paenibacillaceae</taxon>
        <taxon>Chengkuizengella</taxon>
    </lineage>
</organism>
<comment type="caution">
    <text evidence="1">The sequence shown here is derived from an EMBL/GenBank/DDBJ whole genome shotgun (WGS) entry which is preliminary data.</text>
</comment>
<reference evidence="1 2" key="1">
    <citation type="submission" date="2023-08" db="EMBL/GenBank/DDBJ databases">
        <authorList>
            <person name="Park J.-S."/>
        </authorList>
    </citation>
    <scope>NUCLEOTIDE SEQUENCE [LARGE SCALE GENOMIC DNA]</scope>
    <source>
        <strain evidence="1 2">2205SS18-9</strain>
    </source>
</reference>
<proteinExistence type="predicted"/>
<gene>
    <name evidence="1" type="ORF">Q5Y73_10830</name>
</gene>
<name>A0ABT9J0Q5_9BACL</name>
<dbReference type="Proteomes" id="UP001231941">
    <property type="component" value="Unassembled WGS sequence"/>
</dbReference>
<accession>A0ABT9J0Q5</accession>